<evidence type="ECO:0000256" key="5">
    <source>
        <dbReference type="ARBA" id="ARBA00022679"/>
    </source>
</evidence>
<evidence type="ECO:0000256" key="6">
    <source>
        <dbReference type="ARBA" id="ARBA00022692"/>
    </source>
</evidence>
<dbReference type="InterPro" id="IPR027005">
    <property type="entry name" value="PMT-like"/>
</dbReference>
<reference evidence="10" key="1">
    <citation type="submission" date="2025-08" db="UniProtKB">
        <authorList>
            <consortium name="Ensembl"/>
        </authorList>
    </citation>
    <scope>IDENTIFICATION</scope>
</reference>
<organism evidence="10 11">
    <name type="scientific">Piliocolobus tephrosceles</name>
    <name type="common">Ugandan red Colobus</name>
    <dbReference type="NCBI Taxonomy" id="591936"/>
    <lineage>
        <taxon>Eukaryota</taxon>
        <taxon>Metazoa</taxon>
        <taxon>Chordata</taxon>
        <taxon>Craniata</taxon>
        <taxon>Vertebrata</taxon>
        <taxon>Euteleostomi</taxon>
        <taxon>Mammalia</taxon>
        <taxon>Eutheria</taxon>
        <taxon>Euarchontoglires</taxon>
        <taxon>Primates</taxon>
        <taxon>Haplorrhini</taxon>
        <taxon>Catarrhini</taxon>
        <taxon>Cercopithecidae</taxon>
        <taxon>Colobinae</taxon>
        <taxon>Piliocolobus</taxon>
    </lineage>
</organism>
<feature type="domain" description="ArnT-like N-terminal" evidence="9">
    <location>
        <begin position="34"/>
        <end position="134"/>
    </location>
</feature>
<dbReference type="AlphaFoldDB" id="A0A8C9GGQ1"/>
<evidence type="ECO:0000256" key="4">
    <source>
        <dbReference type="ARBA" id="ARBA00022676"/>
    </source>
</evidence>
<dbReference type="PANTHER" id="PTHR10050:SF51">
    <property type="entry name" value="PROTEIN O-MANNOSYL-TRANSFERASE 1"/>
    <property type="match status" value="1"/>
</dbReference>
<dbReference type="GO" id="GO:0012505">
    <property type="term" value="C:endomembrane system"/>
    <property type="evidence" value="ECO:0007669"/>
    <property type="project" value="UniProtKB-SubCell"/>
</dbReference>
<evidence type="ECO:0000256" key="8">
    <source>
        <dbReference type="ARBA" id="ARBA00023136"/>
    </source>
</evidence>
<dbReference type="Proteomes" id="UP000694416">
    <property type="component" value="Unplaced"/>
</dbReference>
<comment type="pathway">
    <text evidence="2">Protein modification; protein glycosylation.</text>
</comment>
<keyword evidence="4" id="KW-0328">Glycosyltransferase</keyword>
<evidence type="ECO:0000313" key="10">
    <source>
        <dbReference type="Ensembl" id="ENSPTEP00000003663.1"/>
    </source>
</evidence>
<name>A0A8C9GGQ1_9PRIM</name>
<proteinExistence type="inferred from homology"/>
<dbReference type="GO" id="GO:0016020">
    <property type="term" value="C:membrane"/>
    <property type="evidence" value="ECO:0007669"/>
    <property type="project" value="InterPro"/>
</dbReference>
<evidence type="ECO:0000256" key="3">
    <source>
        <dbReference type="ARBA" id="ARBA00007222"/>
    </source>
</evidence>
<reference evidence="10" key="2">
    <citation type="submission" date="2025-09" db="UniProtKB">
        <authorList>
            <consortium name="Ensembl"/>
        </authorList>
    </citation>
    <scope>IDENTIFICATION</scope>
</reference>
<dbReference type="Pfam" id="PF02366">
    <property type="entry name" value="PMT"/>
    <property type="match status" value="1"/>
</dbReference>
<evidence type="ECO:0000256" key="1">
    <source>
        <dbReference type="ARBA" id="ARBA00004127"/>
    </source>
</evidence>
<sequence length="150" mass="16377">MSLGVGDAVCILISGDGKQWGRKIQPLLITQPDFDEVYYGQYISFYMKRIFFLDDSGPPFGHMVLALGGYLGGFDGNFLWNRIGAEYSSNVPVWSLRLLPALAGALSVPMAYQIVLELHFSHCAAMGAALLMLIGKTWAPACSCCHPGRN</sequence>
<dbReference type="UniPathway" id="UPA00378"/>
<keyword evidence="6" id="KW-0812">Transmembrane</keyword>
<keyword evidence="8" id="KW-0472">Membrane</keyword>
<keyword evidence="7" id="KW-1133">Transmembrane helix</keyword>
<protein>
    <recommendedName>
        <fullName evidence="9">ArnT-like N-terminal domain-containing protein</fullName>
    </recommendedName>
</protein>
<keyword evidence="5" id="KW-0808">Transferase</keyword>
<dbReference type="Ensembl" id="ENSPTET00000005736.1">
    <property type="protein sequence ID" value="ENSPTEP00000003663.1"/>
    <property type="gene ID" value="ENSPTEG00000004323.1"/>
</dbReference>
<dbReference type="PANTHER" id="PTHR10050">
    <property type="entry name" value="DOLICHYL-PHOSPHATE-MANNOSE--PROTEIN MANNOSYLTRANSFERASE"/>
    <property type="match status" value="1"/>
</dbReference>
<dbReference type="InterPro" id="IPR003342">
    <property type="entry name" value="ArnT-like_N"/>
</dbReference>
<comment type="subcellular location">
    <subcellularLocation>
        <location evidence="1">Endomembrane system</location>
        <topology evidence="1">Multi-pass membrane protein</topology>
    </subcellularLocation>
</comment>
<comment type="similarity">
    <text evidence="3">Belongs to the glycosyltransferase 39 family.</text>
</comment>
<dbReference type="GO" id="GO:0006493">
    <property type="term" value="P:protein O-linked glycosylation"/>
    <property type="evidence" value="ECO:0007669"/>
    <property type="project" value="InterPro"/>
</dbReference>
<evidence type="ECO:0000256" key="7">
    <source>
        <dbReference type="ARBA" id="ARBA00022989"/>
    </source>
</evidence>
<keyword evidence="11" id="KW-1185">Reference proteome</keyword>
<evidence type="ECO:0000256" key="2">
    <source>
        <dbReference type="ARBA" id="ARBA00004922"/>
    </source>
</evidence>
<accession>A0A8C9GGQ1</accession>
<dbReference type="GO" id="GO:0000030">
    <property type="term" value="F:mannosyltransferase activity"/>
    <property type="evidence" value="ECO:0007669"/>
    <property type="project" value="InterPro"/>
</dbReference>
<evidence type="ECO:0000259" key="9">
    <source>
        <dbReference type="Pfam" id="PF02366"/>
    </source>
</evidence>
<evidence type="ECO:0000313" key="11">
    <source>
        <dbReference type="Proteomes" id="UP000694416"/>
    </source>
</evidence>